<sequence>MLPCCQDGDQGILWSVHQSPKTLNLGTHGVPVSPGCQESIYRARYKAPRQSLSFGTAALGGMWKVSQFVSVATTAQQPDPIISAKKSKWVIMNHTDRRDKCRIPPLQVGEIS</sequence>
<comment type="caution">
    <text evidence="1">The sequence shown here is derived from an EMBL/GenBank/DDBJ whole genome shotgun (WGS) entry which is preliminary data.</text>
</comment>
<proteinExistence type="predicted"/>
<evidence type="ECO:0000313" key="2">
    <source>
        <dbReference type="Proteomes" id="UP001141434"/>
    </source>
</evidence>
<dbReference type="GeneID" id="81392833"/>
<dbReference type="RefSeq" id="XP_056514732.1">
    <property type="nucleotide sequence ID" value="XM_056653665.1"/>
</dbReference>
<keyword evidence="2" id="KW-1185">Reference proteome</keyword>
<dbReference type="AlphaFoldDB" id="A0A9W9KH60"/>
<name>A0A9W9KH60_9EURO</name>
<organism evidence="1 2">
    <name type="scientific">Penicillium alfredii</name>
    <dbReference type="NCBI Taxonomy" id="1506179"/>
    <lineage>
        <taxon>Eukaryota</taxon>
        <taxon>Fungi</taxon>
        <taxon>Dikarya</taxon>
        <taxon>Ascomycota</taxon>
        <taxon>Pezizomycotina</taxon>
        <taxon>Eurotiomycetes</taxon>
        <taxon>Eurotiomycetidae</taxon>
        <taxon>Eurotiales</taxon>
        <taxon>Aspergillaceae</taxon>
        <taxon>Penicillium</taxon>
    </lineage>
</organism>
<reference evidence="1" key="1">
    <citation type="submission" date="2022-11" db="EMBL/GenBank/DDBJ databases">
        <authorList>
            <person name="Petersen C."/>
        </authorList>
    </citation>
    <scope>NUCLEOTIDE SEQUENCE</scope>
    <source>
        <strain evidence="1">IBT 34128</strain>
    </source>
</reference>
<dbReference type="EMBL" id="JAPMSZ010000004">
    <property type="protein sequence ID" value="KAJ5105736.1"/>
    <property type="molecule type" value="Genomic_DNA"/>
</dbReference>
<protein>
    <submittedName>
        <fullName evidence="1">Uncharacterized protein</fullName>
    </submittedName>
</protein>
<evidence type="ECO:0000313" key="1">
    <source>
        <dbReference type="EMBL" id="KAJ5105736.1"/>
    </source>
</evidence>
<reference evidence="1" key="2">
    <citation type="journal article" date="2023" name="IMA Fungus">
        <title>Comparative genomic study of the Penicillium genus elucidates a diverse pangenome and 15 lateral gene transfer events.</title>
        <authorList>
            <person name="Petersen C."/>
            <person name="Sorensen T."/>
            <person name="Nielsen M.R."/>
            <person name="Sondergaard T.E."/>
            <person name="Sorensen J.L."/>
            <person name="Fitzpatrick D.A."/>
            <person name="Frisvad J.C."/>
            <person name="Nielsen K.L."/>
        </authorList>
    </citation>
    <scope>NUCLEOTIDE SEQUENCE</scope>
    <source>
        <strain evidence="1">IBT 34128</strain>
    </source>
</reference>
<gene>
    <name evidence="1" type="ORF">NUU61_003083</name>
</gene>
<accession>A0A9W9KH60</accession>
<dbReference type="Proteomes" id="UP001141434">
    <property type="component" value="Unassembled WGS sequence"/>
</dbReference>